<evidence type="ECO:0000313" key="4">
    <source>
        <dbReference type="EMBL" id="MDT7832445.1"/>
    </source>
</evidence>
<dbReference type="Gene3D" id="3.40.50.1100">
    <property type="match status" value="2"/>
</dbReference>
<organism evidence="4 5">
    <name type="scientific">Asprobacillus argus</name>
    <dbReference type="NCBI Taxonomy" id="3076534"/>
    <lineage>
        <taxon>Bacteria</taxon>
        <taxon>Pseudomonadati</taxon>
        <taxon>Bacteroidota</taxon>
        <taxon>Flavobacteriia</taxon>
        <taxon>Flavobacteriales</taxon>
        <taxon>Flavobacteriaceae</taxon>
        <taxon>Asprobacillus</taxon>
    </lineage>
</organism>
<gene>
    <name evidence="4" type="ORF">RQM59_08645</name>
</gene>
<name>A0ABU3LFD5_9FLAO</name>
<dbReference type="SUPFAM" id="SSF53686">
    <property type="entry name" value="Tryptophan synthase beta subunit-like PLP-dependent enzymes"/>
    <property type="match status" value="1"/>
</dbReference>
<dbReference type="Proteomes" id="UP001257277">
    <property type="component" value="Unassembled WGS sequence"/>
</dbReference>
<dbReference type="InterPro" id="IPR036052">
    <property type="entry name" value="TrpB-like_PALP_sf"/>
</dbReference>
<proteinExistence type="predicted"/>
<keyword evidence="5" id="KW-1185">Reference proteome</keyword>
<evidence type="ECO:0000259" key="3">
    <source>
        <dbReference type="Pfam" id="PF00291"/>
    </source>
</evidence>
<dbReference type="PANTHER" id="PTHR43050">
    <property type="entry name" value="SERINE / THREONINE RACEMASE FAMILY MEMBER"/>
    <property type="match status" value="1"/>
</dbReference>
<dbReference type="RefSeq" id="WP_349241705.1">
    <property type="nucleotide sequence ID" value="NZ_JAVTTO010000003.1"/>
</dbReference>
<sequence length="313" mass="33810">MIPSKEALLKAQKTVQPYTHKTPVLTSTLINELIGAEVFFKCENFQKMGAFKMRGAVNKILSLSPEERAKGVVTHSSGNFGQAVALSAKLLGVSAYIVMPENAPQVKKNAVRAYGGIVTECESTIAAREQETHRIQKETGATFMHPSNDMEVILGNSTSASELLEKHSDLDVIFAPVGGGGLVAGTALAAHYFGTNCQTVGGEPLAVDDAYRSLLSGKIETNETTNTIADGLRTYLGDQNFPIIQQLVSKIIRVEEQEIVQAMQLIWERLKIIIEPSSAVAFAALLKSEEEFKGKKVGVIFSGGNIDVKNLPF</sequence>
<comment type="caution">
    <text evidence="4">The sequence shown here is derived from an EMBL/GenBank/DDBJ whole genome shotgun (WGS) entry which is preliminary data.</text>
</comment>
<evidence type="ECO:0000256" key="2">
    <source>
        <dbReference type="ARBA" id="ARBA00022898"/>
    </source>
</evidence>
<reference evidence="4 5" key="1">
    <citation type="submission" date="2023-09" db="EMBL/GenBank/DDBJ databases">
        <title>Novel taxa isolated from Blanes Bay.</title>
        <authorList>
            <person name="Rey-Velasco X."/>
            <person name="Lucena T."/>
        </authorList>
    </citation>
    <scope>NUCLEOTIDE SEQUENCE [LARGE SCALE GENOMIC DNA]</scope>
    <source>
        <strain evidence="4 5">S356</strain>
    </source>
</reference>
<comment type="cofactor">
    <cofactor evidence="1">
        <name>pyridoxal 5'-phosphate</name>
        <dbReference type="ChEBI" id="CHEBI:597326"/>
    </cofactor>
</comment>
<dbReference type="Pfam" id="PF00291">
    <property type="entry name" value="PALP"/>
    <property type="match status" value="1"/>
</dbReference>
<evidence type="ECO:0000313" key="5">
    <source>
        <dbReference type="Proteomes" id="UP001257277"/>
    </source>
</evidence>
<dbReference type="CDD" id="cd01562">
    <property type="entry name" value="Thr-dehyd"/>
    <property type="match status" value="1"/>
</dbReference>
<dbReference type="InterPro" id="IPR001926">
    <property type="entry name" value="TrpB-like_PALP"/>
</dbReference>
<evidence type="ECO:0000256" key="1">
    <source>
        <dbReference type="ARBA" id="ARBA00001933"/>
    </source>
</evidence>
<protein>
    <submittedName>
        <fullName evidence="4">Pyridoxal-phosphate dependent enzyme</fullName>
    </submittedName>
</protein>
<dbReference type="PANTHER" id="PTHR43050:SF1">
    <property type="entry name" value="SERINE RACEMASE"/>
    <property type="match status" value="1"/>
</dbReference>
<keyword evidence="2" id="KW-0663">Pyridoxal phosphate</keyword>
<accession>A0ABU3LFD5</accession>
<dbReference type="EMBL" id="JAVTTO010000003">
    <property type="protein sequence ID" value="MDT7832445.1"/>
    <property type="molecule type" value="Genomic_DNA"/>
</dbReference>
<feature type="domain" description="Tryptophan synthase beta chain-like PALP" evidence="3">
    <location>
        <begin position="17"/>
        <end position="303"/>
    </location>
</feature>